<keyword evidence="7" id="KW-1185">Reference proteome</keyword>
<feature type="signal peptide" evidence="4">
    <location>
        <begin position="1"/>
        <end position="32"/>
    </location>
</feature>
<feature type="chain" id="PRO_5046414121" description="SsuA/THI5-like domain-containing protein" evidence="4">
    <location>
        <begin position="33"/>
        <end position="352"/>
    </location>
</feature>
<comment type="similarity">
    <text evidence="2">Belongs to the bacterial solute-binding protein SsuA/TauA family.</text>
</comment>
<dbReference type="Gene3D" id="3.40.190.10">
    <property type="entry name" value="Periplasmic binding protein-like II"/>
    <property type="match status" value="2"/>
</dbReference>
<gene>
    <name evidence="6" type="ORF">GCM10022202_24120</name>
</gene>
<name>A0ABP7BKB3_9MICO</name>
<dbReference type="SUPFAM" id="SSF53850">
    <property type="entry name" value="Periplasmic binding protein-like II"/>
    <property type="match status" value="1"/>
</dbReference>
<dbReference type="InterPro" id="IPR015168">
    <property type="entry name" value="SsuA/THI5"/>
</dbReference>
<keyword evidence="3 4" id="KW-0732">Signal</keyword>
<evidence type="ECO:0000256" key="4">
    <source>
        <dbReference type="SAM" id="SignalP"/>
    </source>
</evidence>
<evidence type="ECO:0000256" key="3">
    <source>
        <dbReference type="ARBA" id="ARBA00022729"/>
    </source>
</evidence>
<dbReference type="Proteomes" id="UP001410795">
    <property type="component" value="Unassembled WGS sequence"/>
</dbReference>
<dbReference type="PROSITE" id="PS51257">
    <property type="entry name" value="PROKAR_LIPOPROTEIN"/>
    <property type="match status" value="1"/>
</dbReference>
<dbReference type="Pfam" id="PF09084">
    <property type="entry name" value="NMT1"/>
    <property type="match status" value="1"/>
</dbReference>
<evidence type="ECO:0000256" key="2">
    <source>
        <dbReference type="ARBA" id="ARBA00010742"/>
    </source>
</evidence>
<reference evidence="7" key="1">
    <citation type="journal article" date="2019" name="Int. J. Syst. Evol. Microbiol.">
        <title>The Global Catalogue of Microorganisms (GCM) 10K type strain sequencing project: providing services to taxonomists for standard genome sequencing and annotation.</title>
        <authorList>
            <consortium name="The Broad Institute Genomics Platform"/>
            <consortium name="The Broad Institute Genome Sequencing Center for Infectious Disease"/>
            <person name="Wu L."/>
            <person name="Ma J."/>
        </authorList>
    </citation>
    <scope>NUCLEOTIDE SEQUENCE [LARGE SCALE GENOMIC DNA]</scope>
    <source>
        <strain evidence="7">JCM 16546</strain>
    </source>
</reference>
<dbReference type="EMBL" id="BAAAYV010000012">
    <property type="protein sequence ID" value="GAA3661852.1"/>
    <property type="molecule type" value="Genomic_DNA"/>
</dbReference>
<accession>A0ABP7BKB3</accession>
<feature type="domain" description="SsuA/THI5-like" evidence="5">
    <location>
        <begin position="65"/>
        <end position="271"/>
    </location>
</feature>
<comment type="caution">
    <text evidence="6">The sequence shown here is derived from an EMBL/GenBank/DDBJ whole genome shotgun (WGS) entry which is preliminary data.</text>
</comment>
<evidence type="ECO:0000259" key="5">
    <source>
        <dbReference type="Pfam" id="PF09084"/>
    </source>
</evidence>
<protein>
    <recommendedName>
        <fullName evidence="5">SsuA/THI5-like domain-containing protein</fullName>
    </recommendedName>
</protein>
<sequence>MTSPFPRDRRARLRAVVGTGLAAAALALSACADGGGAASSGGDPGSGDPVALTYVSFLPLESLTFAPEMMADAGGFFEKHGLDVTLEPVNGTPVAIQSVLGGAAQVTRLSTVDSMPPMVDGQPITAVGTMMHNSILQVVSHESNPIESAADLEGTTLGMGSVGGTSEKMLDLALADAGVDPESVDRQVVGVGPATFDLVRAGQLDGYIVSLDTAEAIAAANDDAVTSPAGLDGTPDVQTYVATPEYLEQSPETVKAFLAAIKEAVQFMIDDEDLDETLEILRSKYSFANLQDDAIAKAALETLRTTAWIGDGSTPLLQNSMDEWTGSYEILNGAGMVDDGDPTQWIELDLVE</sequence>
<evidence type="ECO:0000313" key="6">
    <source>
        <dbReference type="EMBL" id="GAA3661852.1"/>
    </source>
</evidence>
<dbReference type="PANTHER" id="PTHR30024:SF47">
    <property type="entry name" value="TAURINE-BINDING PERIPLASMIC PROTEIN"/>
    <property type="match status" value="1"/>
</dbReference>
<evidence type="ECO:0000313" key="7">
    <source>
        <dbReference type="Proteomes" id="UP001410795"/>
    </source>
</evidence>
<dbReference type="PANTHER" id="PTHR30024">
    <property type="entry name" value="ALIPHATIC SULFONATES-BINDING PROTEIN-RELATED"/>
    <property type="match status" value="1"/>
</dbReference>
<dbReference type="RefSeq" id="WP_221859479.1">
    <property type="nucleotide sequence ID" value="NZ_BAAAYV010000012.1"/>
</dbReference>
<comment type="subcellular location">
    <subcellularLocation>
        <location evidence="1">Periplasm</location>
    </subcellularLocation>
</comment>
<organism evidence="6 7">
    <name type="scientific">Microbacterium marinilacus</name>
    <dbReference type="NCBI Taxonomy" id="415209"/>
    <lineage>
        <taxon>Bacteria</taxon>
        <taxon>Bacillati</taxon>
        <taxon>Actinomycetota</taxon>
        <taxon>Actinomycetes</taxon>
        <taxon>Micrococcales</taxon>
        <taxon>Microbacteriaceae</taxon>
        <taxon>Microbacterium</taxon>
    </lineage>
</organism>
<evidence type="ECO:0000256" key="1">
    <source>
        <dbReference type="ARBA" id="ARBA00004418"/>
    </source>
</evidence>
<proteinExistence type="inferred from homology"/>